<evidence type="ECO:0000256" key="3">
    <source>
        <dbReference type="ARBA" id="ARBA00022559"/>
    </source>
</evidence>
<dbReference type="Proteomes" id="UP000015105">
    <property type="component" value="Chromosome 5D"/>
</dbReference>
<dbReference type="PANTHER" id="PTHR31388">
    <property type="entry name" value="PEROXIDASE 72-RELATED"/>
    <property type="match status" value="1"/>
</dbReference>
<dbReference type="Pfam" id="PF00141">
    <property type="entry name" value="peroxidase"/>
    <property type="match status" value="1"/>
</dbReference>
<dbReference type="GO" id="GO:0020037">
    <property type="term" value="F:heme binding"/>
    <property type="evidence" value="ECO:0007669"/>
    <property type="project" value="InterPro"/>
</dbReference>
<keyword evidence="3" id="KW-0575">Peroxidase</keyword>
<dbReference type="PRINTS" id="PR00458">
    <property type="entry name" value="PEROXIDASE"/>
</dbReference>
<dbReference type="AlphaFoldDB" id="A0A453L198"/>
<feature type="binding site" evidence="11">
    <location>
        <position position="50"/>
    </location>
    <ligand>
        <name>Ca(2+)</name>
        <dbReference type="ChEBI" id="CHEBI:29108"/>
        <label>1</label>
    </ligand>
</feature>
<evidence type="ECO:0000256" key="13">
    <source>
        <dbReference type="PIRSR" id="PIRSR600823-5"/>
    </source>
</evidence>
<dbReference type="InterPro" id="IPR000823">
    <property type="entry name" value="Peroxidase_pln"/>
</dbReference>
<feature type="site" description="Transition state stabilizer" evidence="12">
    <location>
        <position position="45"/>
    </location>
</feature>
<dbReference type="Gramene" id="AET5Gv20587800.5">
    <property type="protein sequence ID" value="AET5Gv20587800.5"/>
    <property type="gene ID" value="AET5Gv20587800"/>
</dbReference>
<dbReference type="EnsemblPlants" id="AET5Gv20587800.5">
    <property type="protein sequence ID" value="AET5Gv20587800.5"/>
    <property type="gene ID" value="AET5Gv20587800"/>
</dbReference>
<protein>
    <recommendedName>
        <fullName evidence="15">Plant heme peroxidase family profile domain-containing protein</fullName>
    </recommendedName>
</protein>
<comment type="cofactor">
    <cofactor evidence="2">
        <name>heme b</name>
        <dbReference type="ChEBI" id="CHEBI:60344"/>
    </cofactor>
</comment>
<feature type="disulfide bond" evidence="13">
    <location>
        <begin position="18"/>
        <end position="98"/>
    </location>
</feature>
<evidence type="ECO:0000256" key="6">
    <source>
        <dbReference type="ARBA" id="ARBA00022837"/>
    </source>
</evidence>
<dbReference type="SUPFAM" id="SSF48113">
    <property type="entry name" value="Heme-dependent peroxidases"/>
    <property type="match status" value="1"/>
</dbReference>
<dbReference type="PRINTS" id="PR00461">
    <property type="entry name" value="PLPEROXIDASE"/>
</dbReference>
<dbReference type="GO" id="GO:0046872">
    <property type="term" value="F:metal ion binding"/>
    <property type="evidence" value="ECO:0007669"/>
    <property type="project" value="UniProtKB-KW"/>
</dbReference>
<keyword evidence="13" id="KW-1015">Disulfide bond</keyword>
<reference evidence="17" key="1">
    <citation type="journal article" date="2014" name="Science">
        <title>Ancient hybridizations among the ancestral genomes of bread wheat.</title>
        <authorList>
            <consortium name="International Wheat Genome Sequencing Consortium,"/>
            <person name="Marcussen T."/>
            <person name="Sandve S.R."/>
            <person name="Heier L."/>
            <person name="Spannagl M."/>
            <person name="Pfeifer M."/>
            <person name="Jakobsen K.S."/>
            <person name="Wulff B.B."/>
            <person name="Steuernagel B."/>
            <person name="Mayer K.F."/>
            <person name="Olsen O.A."/>
        </authorList>
    </citation>
    <scope>NUCLEOTIDE SEQUENCE [LARGE SCALE GENOMIC DNA]</scope>
    <source>
        <strain evidence="17">cv. AL8/78</strain>
    </source>
</reference>
<dbReference type="GO" id="GO:0140825">
    <property type="term" value="F:lactoperoxidase activity"/>
    <property type="evidence" value="ECO:0007669"/>
    <property type="project" value="UniProtKB-EC"/>
</dbReference>
<evidence type="ECO:0000256" key="4">
    <source>
        <dbReference type="ARBA" id="ARBA00022617"/>
    </source>
</evidence>
<organism evidence="16 17">
    <name type="scientific">Aegilops tauschii subsp. strangulata</name>
    <name type="common">Goatgrass</name>
    <dbReference type="NCBI Taxonomy" id="200361"/>
    <lineage>
        <taxon>Eukaryota</taxon>
        <taxon>Viridiplantae</taxon>
        <taxon>Streptophyta</taxon>
        <taxon>Embryophyta</taxon>
        <taxon>Tracheophyta</taxon>
        <taxon>Spermatophyta</taxon>
        <taxon>Magnoliopsida</taxon>
        <taxon>Liliopsida</taxon>
        <taxon>Poales</taxon>
        <taxon>Poaceae</taxon>
        <taxon>BOP clade</taxon>
        <taxon>Pooideae</taxon>
        <taxon>Triticodae</taxon>
        <taxon>Triticeae</taxon>
        <taxon>Triticinae</taxon>
        <taxon>Aegilops</taxon>
    </lineage>
</organism>
<reference evidence="16" key="3">
    <citation type="journal article" date="2017" name="Nature">
        <title>Genome sequence of the progenitor of the wheat D genome Aegilops tauschii.</title>
        <authorList>
            <person name="Luo M.C."/>
            <person name="Gu Y.Q."/>
            <person name="Puiu D."/>
            <person name="Wang H."/>
            <person name="Twardziok S.O."/>
            <person name="Deal K.R."/>
            <person name="Huo N."/>
            <person name="Zhu T."/>
            <person name="Wang L."/>
            <person name="Wang Y."/>
            <person name="McGuire P.E."/>
            <person name="Liu S."/>
            <person name="Long H."/>
            <person name="Ramasamy R.K."/>
            <person name="Rodriguez J.C."/>
            <person name="Van S.L."/>
            <person name="Yuan L."/>
            <person name="Wang Z."/>
            <person name="Xia Z."/>
            <person name="Xiao L."/>
            <person name="Anderson O.D."/>
            <person name="Ouyang S."/>
            <person name="Liang Y."/>
            <person name="Zimin A.V."/>
            <person name="Pertea G."/>
            <person name="Qi P."/>
            <person name="Bennetzen J.L."/>
            <person name="Dai X."/>
            <person name="Dawson M.W."/>
            <person name="Muller H.G."/>
            <person name="Kugler K."/>
            <person name="Rivarola-Duarte L."/>
            <person name="Spannagl M."/>
            <person name="Mayer K.F.X."/>
            <person name="Lu F.H."/>
            <person name="Bevan M.W."/>
            <person name="Leroy P."/>
            <person name="Li P."/>
            <person name="You F.M."/>
            <person name="Sun Q."/>
            <person name="Liu Z."/>
            <person name="Lyons E."/>
            <person name="Wicker T."/>
            <person name="Salzberg S.L."/>
            <person name="Devos K.M."/>
            <person name="Dvorak J."/>
        </authorList>
    </citation>
    <scope>NUCLEOTIDE SEQUENCE [LARGE SCALE GENOMIC DNA]</scope>
    <source>
        <strain evidence="16">cv. AL8/78</strain>
    </source>
</reference>
<dbReference type="InterPro" id="IPR002016">
    <property type="entry name" value="Haem_peroxidase"/>
</dbReference>
<evidence type="ECO:0000313" key="16">
    <source>
        <dbReference type="EnsemblPlants" id="AET5Gv20587800.5"/>
    </source>
</evidence>
<feature type="domain" description="Plant heme peroxidase family profile" evidence="15">
    <location>
        <begin position="8"/>
        <end position="142"/>
    </location>
</feature>
<keyword evidence="5 11" id="KW-0479">Metal-binding</keyword>
<name>A0A453L198_AEGTS</name>
<accession>A0A453L198</accession>
<keyword evidence="6 11" id="KW-0106">Calcium</keyword>
<keyword evidence="8" id="KW-0408">Iron</keyword>
<proteinExistence type="inferred from homology"/>
<feature type="binding site" evidence="11">
    <location>
        <position position="59"/>
    </location>
    <ligand>
        <name>Ca(2+)</name>
        <dbReference type="ChEBI" id="CHEBI:29108"/>
        <label>1</label>
    </ligand>
</feature>
<evidence type="ECO:0000256" key="5">
    <source>
        <dbReference type="ARBA" id="ARBA00022723"/>
    </source>
</evidence>
<dbReference type="Gene3D" id="1.10.520.10">
    <property type="match status" value="1"/>
</dbReference>
<evidence type="ECO:0000256" key="8">
    <source>
        <dbReference type="ARBA" id="ARBA00023004"/>
    </source>
</evidence>
<comment type="similarity">
    <text evidence="14">Belongs to the peroxidase family.</text>
</comment>
<dbReference type="GO" id="GO:0006979">
    <property type="term" value="P:response to oxidative stress"/>
    <property type="evidence" value="ECO:0007669"/>
    <property type="project" value="InterPro"/>
</dbReference>
<feature type="binding site" evidence="11">
    <location>
        <position position="71"/>
    </location>
    <ligand>
        <name>Ca(2+)</name>
        <dbReference type="ChEBI" id="CHEBI:29108"/>
        <label>1</label>
    </ligand>
</feature>
<keyword evidence="4" id="KW-0349">Heme</keyword>
<dbReference type="PROSITE" id="PS00436">
    <property type="entry name" value="PEROXIDASE_2"/>
    <property type="match status" value="1"/>
</dbReference>
<evidence type="ECO:0000256" key="10">
    <source>
        <dbReference type="PIRSR" id="PIRSR600823-1"/>
    </source>
</evidence>
<evidence type="ECO:0000256" key="12">
    <source>
        <dbReference type="PIRSR" id="PIRSR600823-4"/>
    </source>
</evidence>
<evidence type="ECO:0000313" key="17">
    <source>
        <dbReference type="Proteomes" id="UP000015105"/>
    </source>
</evidence>
<comment type="catalytic activity">
    <reaction evidence="1">
        <text>2 a phenolic donor + H2O2 = 2 a phenolic radical donor + 2 H2O</text>
        <dbReference type="Rhea" id="RHEA:56136"/>
        <dbReference type="ChEBI" id="CHEBI:15377"/>
        <dbReference type="ChEBI" id="CHEBI:16240"/>
        <dbReference type="ChEBI" id="CHEBI:139520"/>
        <dbReference type="ChEBI" id="CHEBI:139521"/>
        <dbReference type="EC" id="1.11.1.7"/>
    </reaction>
</comment>
<evidence type="ECO:0000256" key="2">
    <source>
        <dbReference type="ARBA" id="ARBA00001970"/>
    </source>
</evidence>
<sequence>RADAAVRDLKVGYYAQTCPRAEEIVRRVMARALAREARSVASVMRLQFHDCFVNGCDGSVLMDATPTMAGEKEALSNINSLRSFEVVDEVKSALEEQCPGIVSCADIIIMAARDAVVLVRTPPSSPAPGCSRNPCRAVPRSRGADSPLLFVVHETRRGRGRCGVPLFHSIAGVSCAINCIPGRPAGGFGSRIQTPEARSFKMEKG</sequence>
<evidence type="ECO:0000256" key="1">
    <source>
        <dbReference type="ARBA" id="ARBA00000189"/>
    </source>
</evidence>
<feature type="binding site" evidence="11">
    <location>
        <position position="57"/>
    </location>
    <ligand>
        <name>Ca(2+)</name>
        <dbReference type="ChEBI" id="CHEBI:29108"/>
        <label>1</label>
    </ligand>
</feature>
<dbReference type="PROSITE" id="PS50873">
    <property type="entry name" value="PEROXIDASE_4"/>
    <property type="match status" value="1"/>
</dbReference>
<evidence type="ECO:0000256" key="11">
    <source>
        <dbReference type="PIRSR" id="PIRSR600823-3"/>
    </source>
</evidence>
<comment type="cofactor">
    <cofactor evidence="11">
        <name>Ca(2+)</name>
        <dbReference type="ChEBI" id="CHEBI:29108"/>
    </cofactor>
    <text evidence="11">Binds 2 calcium ions per subunit.</text>
</comment>
<evidence type="ECO:0000256" key="14">
    <source>
        <dbReference type="RuleBase" id="RU004241"/>
    </source>
</evidence>
<dbReference type="InterPro" id="IPR010255">
    <property type="entry name" value="Haem_peroxidase_sf"/>
</dbReference>
<evidence type="ECO:0000256" key="9">
    <source>
        <dbReference type="ARBA" id="ARBA00023324"/>
    </source>
</evidence>
<feature type="binding site" evidence="11">
    <location>
        <position position="55"/>
    </location>
    <ligand>
        <name>Ca(2+)</name>
        <dbReference type="ChEBI" id="CHEBI:29108"/>
        <label>1</label>
    </ligand>
</feature>
<feature type="binding site" evidence="11">
    <location>
        <position position="53"/>
    </location>
    <ligand>
        <name>Ca(2+)</name>
        <dbReference type="ChEBI" id="CHEBI:29108"/>
        <label>1</label>
    </ligand>
</feature>
<reference evidence="17" key="2">
    <citation type="journal article" date="2017" name="Nat. Plants">
        <title>The Aegilops tauschii genome reveals multiple impacts of transposons.</title>
        <authorList>
            <person name="Zhao G."/>
            <person name="Zou C."/>
            <person name="Li K."/>
            <person name="Wang K."/>
            <person name="Li T."/>
            <person name="Gao L."/>
            <person name="Zhang X."/>
            <person name="Wang H."/>
            <person name="Yang Z."/>
            <person name="Liu X."/>
            <person name="Jiang W."/>
            <person name="Mao L."/>
            <person name="Kong X."/>
            <person name="Jiao Y."/>
            <person name="Jia J."/>
        </authorList>
    </citation>
    <scope>NUCLEOTIDE SEQUENCE [LARGE SCALE GENOMIC DNA]</scope>
    <source>
        <strain evidence="17">cv. AL8/78</strain>
    </source>
</reference>
<evidence type="ECO:0000256" key="7">
    <source>
        <dbReference type="ARBA" id="ARBA00023002"/>
    </source>
</evidence>
<keyword evidence="9" id="KW-0376">Hydrogen peroxide</keyword>
<reference evidence="16" key="5">
    <citation type="journal article" date="2021" name="G3 (Bethesda)">
        <title>Aegilops tauschii genome assembly Aet v5.0 features greater sequence contiguity and improved annotation.</title>
        <authorList>
            <person name="Wang L."/>
            <person name="Zhu T."/>
            <person name="Rodriguez J.C."/>
            <person name="Deal K.R."/>
            <person name="Dubcovsky J."/>
            <person name="McGuire P.E."/>
            <person name="Lux T."/>
            <person name="Spannagl M."/>
            <person name="Mayer K.F.X."/>
            <person name="Baldrich P."/>
            <person name="Meyers B.C."/>
            <person name="Huo N."/>
            <person name="Gu Y.Q."/>
            <person name="Zhou H."/>
            <person name="Devos K.M."/>
            <person name="Bennetzen J.L."/>
            <person name="Unver T."/>
            <person name="Budak H."/>
            <person name="Gulick P.J."/>
            <person name="Galiba G."/>
            <person name="Kalapos B."/>
            <person name="Nelson D.R."/>
            <person name="Li P."/>
            <person name="You F.M."/>
            <person name="Luo M.C."/>
            <person name="Dvorak J."/>
        </authorList>
    </citation>
    <scope>NUCLEOTIDE SEQUENCE [LARGE SCALE GENOMIC DNA]</scope>
    <source>
        <strain evidence="16">cv. AL8/78</strain>
    </source>
</reference>
<reference evidence="16" key="4">
    <citation type="submission" date="2019-03" db="UniProtKB">
        <authorList>
            <consortium name="EnsemblPlants"/>
        </authorList>
    </citation>
    <scope>IDENTIFICATION</scope>
</reference>
<feature type="disulfide bond" evidence="13">
    <location>
        <begin position="51"/>
        <end position="56"/>
    </location>
</feature>
<keyword evidence="17" id="KW-1185">Reference proteome</keyword>
<dbReference type="InterPro" id="IPR019794">
    <property type="entry name" value="Peroxidases_AS"/>
</dbReference>
<keyword evidence="7" id="KW-0560">Oxidoreductase</keyword>
<dbReference type="GO" id="GO:0042744">
    <property type="term" value="P:hydrogen peroxide catabolic process"/>
    <property type="evidence" value="ECO:0007669"/>
    <property type="project" value="UniProtKB-KW"/>
</dbReference>
<feature type="active site" description="Proton acceptor" evidence="10">
    <location>
        <position position="49"/>
    </location>
</feature>
<dbReference type="PANTHER" id="PTHR31388:SF2">
    <property type="entry name" value="PEROXIDASE 17"/>
    <property type="match status" value="1"/>
</dbReference>
<evidence type="ECO:0000259" key="15">
    <source>
        <dbReference type="PROSITE" id="PS50873"/>
    </source>
</evidence>